<dbReference type="OrthoDB" id="3537331at2759"/>
<dbReference type="HOGENOM" id="CLU_860502_0_0_1"/>
<proteinExistence type="predicted"/>
<organism evidence="2 3">
    <name type="scientific">Sclerotinia borealis (strain F-4128)</name>
    <dbReference type="NCBI Taxonomy" id="1432307"/>
    <lineage>
        <taxon>Eukaryota</taxon>
        <taxon>Fungi</taxon>
        <taxon>Dikarya</taxon>
        <taxon>Ascomycota</taxon>
        <taxon>Pezizomycotina</taxon>
        <taxon>Leotiomycetes</taxon>
        <taxon>Helotiales</taxon>
        <taxon>Sclerotiniaceae</taxon>
        <taxon>Sclerotinia</taxon>
    </lineage>
</organism>
<evidence type="ECO:0000313" key="2">
    <source>
        <dbReference type="EMBL" id="ESZ91916.1"/>
    </source>
</evidence>
<gene>
    <name evidence="2" type="ORF">SBOR_7710</name>
</gene>
<comment type="caution">
    <text evidence="2">The sequence shown here is derived from an EMBL/GenBank/DDBJ whole genome shotgun (WGS) entry which is preliminary data.</text>
</comment>
<feature type="region of interest" description="Disordered" evidence="1">
    <location>
        <begin position="39"/>
        <end position="58"/>
    </location>
</feature>
<evidence type="ECO:0000313" key="3">
    <source>
        <dbReference type="Proteomes" id="UP000019487"/>
    </source>
</evidence>
<dbReference type="EMBL" id="AYSA01000445">
    <property type="protein sequence ID" value="ESZ91916.1"/>
    <property type="molecule type" value="Genomic_DNA"/>
</dbReference>
<feature type="region of interest" description="Disordered" evidence="1">
    <location>
        <begin position="1"/>
        <end position="22"/>
    </location>
</feature>
<protein>
    <submittedName>
        <fullName evidence="2">Uncharacterized protein</fullName>
    </submittedName>
</protein>
<accession>W9C7T5</accession>
<name>W9C7T5_SCLBF</name>
<evidence type="ECO:0000256" key="1">
    <source>
        <dbReference type="SAM" id="MobiDB-lite"/>
    </source>
</evidence>
<dbReference type="AlphaFoldDB" id="W9C7T5"/>
<feature type="compositionally biased region" description="Basic and acidic residues" evidence="1">
    <location>
        <begin position="1"/>
        <end position="19"/>
    </location>
</feature>
<reference evidence="2 3" key="1">
    <citation type="journal article" date="2014" name="Genome Announc.">
        <title>Draft genome sequence of Sclerotinia borealis, a psychrophilic plant pathogenic fungus.</title>
        <authorList>
            <person name="Mardanov A.V."/>
            <person name="Beletsky A.V."/>
            <person name="Kadnikov V.V."/>
            <person name="Ignatov A.N."/>
            <person name="Ravin N.V."/>
        </authorList>
    </citation>
    <scope>NUCLEOTIDE SEQUENCE [LARGE SCALE GENOMIC DNA]</scope>
    <source>
        <strain evidence="3">F-4157</strain>
    </source>
</reference>
<sequence>MGKKNIEGKRAGESWRAESWDTSTKVEALEGKEWKRAGESWRSENWGASTKTKPEGKERKLKMCVKGDKRDIILLVLILRHRITPPVPYIIITEIILSMSPDTYQELCRRNCNLRGLTEEQQYHWFAWWCKEIEKREIKKGGGRWVAAVNWEHERIEEIRACLRDGLQGRGPVFELVDEESVNRLKLGIGQKKELVKKNRDLKEKEERKRAEEDQTTLQADWCLKNDWRHGSVPDLTILKPKSVIGQRCYPFGDFLRPLDDDSWSWNSDFDMASTTSASYMHSSSSSLTTWSNSSTATSSTTPPWYFWYPYECSRAFKEINRFFMRKKLEKMNAAERDGRLVIPWMMTD</sequence>
<dbReference type="Proteomes" id="UP000019487">
    <property type="component" value="Unassembled WGS sequence"/>
</dbReference>
<keyword evidence="3" id="KW-1185">Reference proteome</keyword>